<keyword evidence="9" id="KW-0969">Cilium</keyword>
<dbReference type="InterPro" id="IPR018035">
    <property type="entry name" value="Flagellar_FliH/T3SS_HrpE"/>
</dbReference>
<evidence type="ECO:0000256" key="6">
    <source>
        <dbReference type="ARBA" id="ARBA00023225"/>
    </source>
</evidence>
<keyword evidence="9" id="KW-0282">Flagellum</keyword>
<accession>A0ABW5A172</accession>
<comment type="similarity">
    <text evidence="2">Belongs to the FliH family.</text>
</comment>
<keyword evidence="6" id="KW-1006">Bacterial flagellum protein export</keyword>
<name>A0ABW5A172_9BACL</name>
<evidence type="ECO:0000256" key="3">
    <source>
        <dbReference type="ARBA" id="ARBA00022448"/>
    </source>
</evidence>
<dbReference type="InterPro" id="IPR022524">
    <property type="entry name" value="FliH_Bacilli"/>
</dbReference>
<dbReference type="PANTHER" id="PTHR34982:SF1">
    <property type="entry name" value="FLAGELLAR ASSEMBLY PROTEIN FLIH"/>
    <property type="match status" value="1"/>
</dbReference>
<dbReference type="NCBIfam" id="TIGR03825">
    <property type="entry name" value="FliH_bacil"/>
    <property type="match status" value="1"/>
</dbReference>
<evidence type="ECO:0000313" key="10">
    <source>
        <dbReference type="Proteomes" id="UP001597343"/>
    </source>
</evidence>
<keyword evidence="3" id="KW-0813">Transport</keyword>
<protein>
    <recommendedName>
        <fullName evidence="7">Flagellar assembly protein FliH</fullName>
    </recommendedName>
</protein>
<keyword evidence="10" id="KW-1185">Reference proteome</keyword>
<evidence type="ECO:0000256" key="4">
    <source>
        <dbReference type="ARBA" id="ARBA00022795"/>
    </source>
</evidence>
<dbReference type="PANTHER" id="PTHR34982">
    <property type="entry name" value="YOP PROTEINS TRANSLOCATION PROTEIN L"/>
    <property type="match status" value="1"/>
</dbReference>
<dbReference type="Proteomes" id="UP001597343">
    <property type="component" value="Unassembled WGS sequence"/>
</dbReference>
<reference evidence="10" key="1">
    <citation type="journal article" date="2019" name="Int. J. Syst. Evol. Microbiol.">
        <title>The Global Catalogue of Microorganisms (GCM) 10K type strain sequencing project: providing services to taxonomists for standard genome sequencing and annotation.</title>
        <authorList>
            <consortium name="The Broad Institute Genomics Platform"/>
            <consortium name="The Broad Institute Genome Sequencing Center for Infectious Disease"/>
            <person name="Wu L."/>
            <person name="Ma J."/>
        </authorList>
    </citation>
    <scope>NUCLEOTIDE SEQUENCE [LARGE SCALE GENOMIC DNA]</scope>
    <source>
        <strain evidence="10">CGMCC 1.13574</strain>
    </source>
</reference>
<keyword evidence="9" id="KW-0966">Cell projection</keyword>
<comment type="function">
    <text evidence="1">Needed for flagellar regrowth and assembly.</text>
</comment>
<dbReference type="RefSeq" id="WP_386048092.1">
    <property type="nucleotide sequence ID" value="NZ_JBHUIO010000009.1"/>
</dbReference>
<dbReference type="EMBL" id="JBHUIO010000009">
    <property type="protein sequence ID" value="MFD2171359.1"/>
    <property type="molecule type" value="Genomic_DNA"/>
</dbReference>
<evidence type="ECO:0000259" key="8">
    <source>
        <dbReference type="Pfam" id="PF02108"/>
    </source>
</evidence>
<proteinExistence type="inferred from homology"/>
<keyword evidence="5" id="KW-0653">Protein transport</keyword>
<comment type="caution">
    <text evidence="9">The sequence shown here is derived from an EMBL/GenBank/DDBJ whole genome shotgun (WGS) entry which is preliminary data.</text>
</comment>
<dbReference type="Pfam" id="PF02108">
    <property type="entry name" value="FliH"/>
    <property type="match status" value="1"/>
</dbReference>
<evidence type="ECO:0000256" key="2">
    <source>
        <dbReference type="ARBA" id="ARBA00006602"/>
    </source>
</evidence>
<keyword evidence="4" id="KW-1005">Bacterial flagellum biogenesis</keyword>
<gene>
    <name evidence="9" type="primary">fliH</name>
    <name evidence="9" type="ORF">ACFSOY_15420</name>
</gene>
<dbReference type="SUPFAM" id="SSF160527">
    <property type="entry name" value="V-type ATPase subunit E-like"/>
    <property type="match status" value="1"/>
</dbReference>
<evidence type="ECO:0000256" key="1">
    <source>
        <dbReference type="ARBA" id="ARBA00003041"/>
    </source>
</evidence>
<evidence type="ECO:0000256" key="7">
    <source>
        <dbReference type="NCBIfam" id="TIGR03825"/>
    </source>
</evidence>
<evidence type="ECO:0000256" key="5">
    <source>
        <dbReference type="ARBA" id="ARBA00022927"/>
    </source>
</evidence>
<dbReference type="InterPro" id="IPR051472">
    <property type="entry name" value="T3SS_Stator/FliH"/>
</dbReference>
<sequence>MSKLLKAQQASFTQQAYRLEVHPIAQEPVEAPDLSELDILRQAAEQEAAGIVASAHERAQRIVEQANAEAAGLLDRERQQVQQTLHAEVEAAKQVGYEEGFAQGAAQAAAEYAATLQAAQEQYLSAVEERRRYLYEAEPMIVDLALEVAKKVMLRESSADRSVVIEVVRAALEEIHDGGKVEVHVHPDDHEIVQQSRERLRKAVPGQTELLIIKDGSVEAGGCVVCTAFGNIDARIDTQLEEVRKALQDVAASLEP</sequence>
<evidence type="ECO:0000313" key="9">
    <source>
        <dbReference type="EMBL" id="MFD2171359.1"/>
    </source>
</evidence>
<organism evidence="9 10">
    <name type="scientific">Tumebacillus lipolyticus</name>
    <dbReference type="NCBI Taxonomy" id="1280370"/>
    <lineage>
        <taxon>Bacteria</taxon>
        <taxon>Bacillati</taxon>
        <taxon>Bacillota</taxon>
        <taxon>Bacilli</taxon>
        <taxon>Bacillales</taxon>
        <taxon>Alicyclobacillaceae</taxon>
        <taxon>Tumebacillus</taxon>
    </lineage>
</organism>
<feature type="domain" description="Flagellar assembly protein FliH/Type III secretion system HrpE" evidence="8">
    <location>
        <begin position="124"/>
        <end position="242"/>
    </location>
</feature>